<dbReference type="PANTHER" id="PTHR32282">
    <property type="entry name" value="BINDING PROTEIN TRANSPEPTIDASE, PUTATIVE-RELATED"/>
    <property type="match status" value="1"/>
</dbReference>
<dbReference type="InterPro" id="IPR050396">
    <property type="entry name" value="Glycosyltr_51/Transpeptidase"/>
</dbReference>
<dbReference type="EC" id="3.4.16.4" evidence="6"/>
<comment type="pathway">
    <text evidence="3">Cell wall biogenesis; peptidoglycan biosynthesis.</text>
</comment>
<evidence type="ECO:0000256" key="12">
    <source>
        <dbReference type="ARBA" id="ARBA00022676"/>
    </source>
</evidence>
<dbReference type="FunFam" id="1.10.3810.10:FF:000003">
    <property type="entry name" value="Penicillin-binding protein 1a"/>
    <property type="match status" value="1"/>
</dbReference>
<feature type="domain" description="Penicillin-binding protein transpeptidase" evidence="28">
    <location>
        <begin position="430"/>
        <end position="744"/>
    </location>
</feature>
<evidence type="ECO:0000256" key="21">
    <source>
        <dbReference type="ARBA" id="ARBA00023251"/>
    </source>
</evidence>
<comment type="caution">
    <text evidence="31">The sequence shown here is derived from an EMBL/GenBank/DDBJ whole genome shotgun (WGS) entry which is preliminary data.</text>
</comment>
<keyword evidence="12" id="KW-0328">Glycosyltransferase</keyword>
<dbReference type="EC" id="2.4.99.28" evidence="25"/>
<keyword evidence="19" id="KW-1133">Transmembrane helix</keyword>
<keyword evidence="18" id="KW-0573">Peptidoglycan synthesis</keyword>
<dbReference type="Pfam" id="PF17092">
    <property type="entry name" value="PCB_OB"/>
    <property type="match status" value="1"/>
</dbReference>
<dbReference type="InterPro" id="IPR031376">
    <property type="entry name" value="PCB_OB"/>
</dbReference>
<keyword evidence="10" id="KW-0121">Carboxypeptidase</keyword>
<evidence type="ECO:0000256" key="5">
    <source>
        <dbReference type="ARBA" id="ARBA00007739"/>
    </source>
</evidence>
<evidence type="ECO:0000256" key="24">
    <source>
        <dbReference type="ARBA" id="ARBA00034000"/>
    </source>
</evidence>
<dbReference type="Proteomes" id="UP000280792">
    <property type="component" value="Unassembled WGS sequence"/>
</dbReference>
<dbReference type="GO" id="GO:0008360">
    <property type="term" value="P:regulation of cell shape"/>
    <property type="evidence" value="ECO:0007669"/>
    <property type="project" value="UniProtKB-KW"/>
</dbReference>
<keyword evidence="11" id="KW-0645">Protease</keyword>
<evidence type="ECO:0000256" key="22">
    <source>
        <dbReference type="ARBA" id="ARBA00023268"/>
    </source>
</evidence>
<comment type="catalytic activity">
    <reaction evidence="26">
        <text>[GlcNAc-(1-&gt;4)-Mur2Ac(oyl-L-Ala-gamma-D-Glu-L-Lys-D-Ala-D-Ala)](n)-di-trans,octa-cis-undecaprenyl diphosphate + beta-D-GlcNAc-(1-&gt;4)-Mur2Ac(oyl-L-Ala-gamma-D-Glu-L-Lys-D-Ala-D-Ala)-di-trans,octa-cis-undecaprenyl diphosphate = [GlcNAc-(1-&gt;4)-Mur2Ac(oyl-L-Ala-gamma-D-Glu-L-Lys-D-Ala-D-Ala)](n+1)-di-trans,octa-cis-undecaprenyl diphosphate + di-trans,octa-cis-undecaprenyl diphosphate + H(+)</text>
        <dbReference type="Rhea" id="RHEA:23708"/>
        <dbReference type="Rhea" id="RHEA-COMP:9602"/>
        <dbReference type="Rhea" id="RHEA-COMP:9603"/>
        <dbReference type="ChEBI" id="CHEBI:15378"/>
        <dbReference type="ChEBI" id="CHEBI:58405"/>
        <dbReference type="ChEBI" id="CHEBI:60033"/>
        <dbReference type="ChEBI" id="CHEBI:78435"/>
        <dbReference type="EC" id="2.4.99.28"/>
    </reaction>
</comment>
<evidence type="ECO:0000256" key="23">
    <source>
        <dbReference type="ARBA" id="ARBA00023316"/>
    </source>
</evidence>
<evidence type="ECO:0000256" key="18">
    <source>
        <dbReference type="ARBA" id="ARBA00022984"/>
    </source>
</evidence>
<keyword evidence="9" id="KW-0997">Cell inner membrane</keyword>
<dbReference type="Pfam" id="PF00905">
    <property type="entry name" value="Transpeptidase"/>
    <property type="match status" value="1"/>
</dbReference>
<dbReference type="GO" id="GO:0008658">
    <property type="term" value="F:penicillin binding"/>
    <property type="evidence" value="ECO:0007669"/>
    <property type="project" value="InterPro"/>
</dbReference>
<evidence type="ECO:0000256" key="11">
    <source>
        <dbReference type="ARBA" id="ARBA00022670"/>
    </source>
</evidence>
<evidence type="ECO:0000313" key="31">
    <source>
        <dbReference type="EMBL" id="RRJ83151.1"/>
    </source>
</evidence>
<keyword evidence="16" id="KW-0133">Cell shape</keyword>
<dbReference type="InterPro" id="IPR023346">
    <property type="entry name" value="Lysozyme-like_dom_sf"/>
</dbReference>
<comment type="pathway">
    <text evidence="27">Glycan biosynthesis.</text>
</comment>
<dbReference type="InterPro" id="IPR001264">
    <property type="entry name" value="Glyco_trans_51"/>
</dbReference>
<evidence type="ECO:0000256" key="16">
    <source>
        <dbReference type="ARBA" id="ARBA00022960"/>
    </source>
</evidence>
<reference evidence="31 32" key="1">
    <citation type="submission" date="2018-08" db="EMBL/GenBank/DDBJ databases">
        <authorList>
            <person name="Khan S.A."/>
        </authorList>
    </citation>
    <scope>NUCLEOTIDE SEQUENCE [LARGE SCALE GENOMIC DNA]</scope>
    <source>
        <strain evidence="31 32">GTF-13</strain>
    </source>
</reference>
<comment type="similarity">
    <text evidence="4">In the C-terminal section; belongs to the transpeptidase family.</text>
</comment>
<dbReference type="GO" id="GO:0005886">
    <property type="term" value="C:plasma membrane"/>
    <property type="evidence" value="ECO:0007669"/>
    <property type="project" value="UniProtKB-SubCell"/>
</dbReference>
<dbReference type="GO" id="GO:0006508">
    <property type="term" value="P:proteolysis"/>
    <property type="evidence" value="ECO:0007669"/>
    <property type="project" value="UniProtKB-KW"/>
</dbReference>
<dbReference type="GO" id="GO:0009002">
    <property type="term" value="F:serine-type D-Ala-D-Ala carboxypeptidase activity"/>
    <property type="evidence" value="ECO:0007669"/>
    <property type="project" value="UniProtKB-EC"/>
</dbReference>
<dbReference type="RefSeq" id="WP_125017559.1">
    <property type="nucleotide sequence ID" value="NZ_QWEZ01000002.1"/>
</dbReference>
<evidence type="ECO:0000256" key="10">
    <source>
        <dbReference type="ARBA" id="ARBA00022645"/>
    </source>
</evidence>
<comment type="function">
    <text evidence="1">Cell wall formation. Synthesis of cross-linked peptidoglycan from the lipid intermediates. The enzyme has a penicillin-insensitive transglycosylase N-terminal domain (formation of linear glycan strands) and a penicillin-sensitive transpeptidase C-terminal domain (cross-linking of the peptide subunits).</text>
</comment>
<feature type="domain" description="Penicillin-binding protein OB-like" evidence="30">
    <location>
        <begin position="320"/>
        <end position="427"/>
    </location>
</feature>
<evidence type="ECO:0000256" key="20">
    <source>
        <dbReference type="ARBA" id="ARBA00023136"/>
    </source>
</evidence>
<dbReference type="InterPro" id="IPR036950">
    <property type="entry name" value="PBP_transglycosylase"/>
</dbReference>
<dbReference type="SUPFAM" id="SSF56601">
    <property type="entry name" value="beta-lactamase/transpeptidase-like"/>
    <property type="match status" value="1"/>
</dbReference>
<evidence type="ECO:0000256" key="6">
    <source>
        <dbReference type="ARBA" id="ARBA00012448"/>
    </source>
</evidence>
<comment type="similarity">
    <text evidence="5">In the N-terminal section; belongs to the glycosyltransferase 51 family.</text>
</comment>
<dbReference type="Pfam" id="PF00912">
    <property type="entry name" value="Transgly"/>
    <property type="match status" value="1"/>
</dbReference>
<evidence type="ECO:0000256" key="7">
    <source>
        <dbReference type="ARBA" id="ARBA00018638"/>
    </source>
</evidence>
<dbReference type="PANTHER" id="PTHR32282:SF27">
    <property type="entry name" value="PENICILLIN-BINDING PROTEIN 1A"/>
    <property type="match status" value="1"/>
</dbReference>
<dbReference type="InterPro" id="IPR012338">
    <property type="entry name" value="Beta-lactam/transpept-like"/>
</dbReference>
<keyword evidence="13" id="KW-0808">Transferase</keyword>
<evidence type="ECO:0000256" key="19">
    <source>
        <dbReference type="ARBA" id="ARBA00022989"/>
    </source>
</evidence>
<keyword evidence="17" id="KW-0735">Signal-anchor</keyword>
<dbReference type="Gene3D" id="3.40.710.10">
    <property type="entry name" value="DD-peptidase/beta-lactamase superfamily"/>
    <property type="match status" value="2"/>
</dbReference>
<dbReference type="SUPFAM" id="SSF53955">
    <property type="entry name" value="Lysozyme-like"/>
    <property type="match status" value="1"/>
</dbReference>
<evidence type="ECO:0000259" key="29">
    <source>
        <dbReference type="Pfam" id="PF00912"/>
    </source>
</evidence>
<evidence type="ECO:0000256" key="15">
    <source>
        <dbReference type="ARBA" id="ARBA00022801"/>
    </source>
</evidence>
<keyword evidence="15" id="KW-0378">Hydrolase</keyword>
<evidence type="ECO:0000256" key="26">
    <source>
        <dbReference type="ARBA" id="ARBA00049902"/>
    </source>
</evidence>
<feature type="domain" description="Glycosyl transferase family 51" evidence="29">
    <location>
        <begin position="59"/>
        <end position="233"/>
    </location>
</feature>
<dbReference type="UniPathway" id="UPA00219"/>
<sequence length="823" mass="90947">MKSTLRLARLLCWATFLLICGSVLIFASAYLYLSPGLPTVESLKDVRLQTPLRIYTSDSKLIAEFGEKRRTPLHFQQIPSAMIQAVLSAEDDRFYEHHGVDIRGLLRAAAQLIQSGQIQSGGSTITMQVAKNFFLSNKRVFSRKFNEILLALDIESELTKEQILELYLNKIYLGNRAYGIEAAAQVYYGQPIEQLSLAQLAMIAGLPKAPSRYNPIVNPQRAIIRRNWILGRMLELGHIDQSAHDAAVTEPVTASYHGLQNEVDAPYIAEMVRADLLERYGSDIYTDGYRVITTIDSSLQQAATRATQQGLMEYDRRHGYRGPESQLPLTDDNALEPALDSLKATPAVGPLLPALVIRTEGQQAEVMLRDGVATIPWEGLAWARRYIDVNTLGEKPEQASDVVTRGDLVRVERQADGSYWLAQQPVVQGALVSFRPDDGALLALVGGFNFHSSKFNRATQAEREVGSNIKPFIYSAALENGFTAASIINDAPVVFEDQSLEDTWRPQNDSGRFYGPTRLRTALYNSRNLVSIRLLQEIGIAKARAYVQRFGFDPERLPKDLSLALGSATMPPYDLAAGYMAIANGGYRVIPHFIQRIDLLDETRFEMQPHRVCRSECTPEAETASLSALAAPAPLDTATPLASEAASMEIEQASITPIPAQRIMDERVNYIMTTMLRDVIQSGTGRRARALGRKDIGGKTGTTNDQKDAWFSGFNPEVHTTVWVGFDQPVTLGRREYGGTAALPIWVDYMTQALKETPEQPLAQPEGIITMRINAEDGTPAASGSPGAIFEVFRREFAPVASATPAPRLELEESPGTLPQELF</sequence>
<evidence type="ECO:0000256" key="3">
    <source>
        <dbReference type="ARBA" id="ARBA00004752"/>
    </source>
</evidence>
<evidence type="ECO:0000256" key="4">
    <source>
        <dbReference type="ARBA" id="ARBA00007090"/>
    </source>
</evidence>
<evidence type="ECO:0000256" key="14">
    <source>
        <dbReference type="ARBA" id="ARBA00022692"/>
    </source>
</evidence>
<evidence type="ECO:0000256" key="25">
    <source>
        <dbReference type="ARBA" id="ARBA00044770"/>
    </source>
</evidence>
<reference evidence="31 32" key="2">
    <citation type="submission" date="2018-12" db="EMBL/GenBank/DDBJ databases">
        <title>Simiduia agarivorans gen. nov., sp. nov., a marine, agarolytic bacterium isolated from shallow coastal water from Keelung, Taiwan.</title>
        <authorList>
            <person name="Shieh W.Y."/>
        </authorList>
    </citation>
    <scope>NUCLEOTIDE SEQUENCE [LARGE SCALE GENOMIC DNA]</scope>
    <source>
        <strain evidence="31 32">GTF-13</strain>
    </source>
</reference>
<comment type="catalytic activity">
    <reaction evidence="24">
        <text>Preferential cleavage: (Ac)2-L-Lys-D-Ala-|-D-Ala. Also transpeptidation of peptidyl-alanyl moieties that are N-acyl substituents of D-alanine.</text>
        <dbReference type="EC" id="3.4.16.4"/>
    </reaction>
</comment>
<keyword evidence="23" id="KW-0961">Cell wall biogenesis/degradation</keyword>
<comment type="subcellular location">
    <subcellularLocation>
        <location evidence="2">Cell inner membrane</location>
        <topology evidence="2">Single-pass type II membrane protein</topology>
    </subcellularLocation>
</comment>
<dbReference type="InterPro" id="IPR001460">
    <property type="entry name" value="PCN-bd_Tpept"/>
</dbReference>
<proteinExistence type="inferred from homology"/>
<evidence type="ECO:0000256" key="9">
    <source>
        <dbReference type="ARBA" id="ARBA00022519"/>
    </source>
</evidence>
<dbReference type="GO" id="GO:0008955">
    <property type="term" value="F:peptidoglycan glycosyltransferase activity"/>
    <property type="evidence" value="ECO:0007669"/>
    <property type="project" value="UniProtKB-EC"/>
</dbReference>
<evidence type="ECO:0000256" key="2">
    <source>
        <dbReference type="ARBA" id="ARBA00004249"/>
    </source>
</evidence>
<dbReference type="GO" id="GO:0071555">
    <property type="term" value="P:cell wall organization"/>
    <property type="evidence" value="ECO:0007669"/>
    <property type="project" value="UniProtKB-KW"/>
</dbReference>
<keyword evidence="22" id="KW-0511">Multifunctional enzyme</keyword>
<keyword evidence="32" id="KW-1185">Reference proteome</keyword>
<dbReference type="Gene3D" id="1.10.3810.10">
    <property type="entry name" value="Biosynthetic peptidoglycan transglycosylase-like"/>
    <property type="match status" value="1"/>
</dbReference>
<keyword evidence="21" id="KW-0046">Antibiotic resistance</keyword>
<evidence type="ECO:0000259" key="30">
    <source>
        <dbReference type="Pfam" id="PF17092"/>
    </source>
</evidence>
<dbReference type="AlphaFoldDB" id="A0A3P3VK93"/>
<dbReference type="GO" id="GO:0009252">
    <property type="term" value="P:peptidoglycan biosynthetic process"/>
    <property type="evidence" value="ECO:0007669"/>
    <property type="project" value="UniProtKB-UniPathway"/>
</dbReference>
<dbReference type="GO" id="GO:0030288">
    <property type="term" value="C:outer membrane-bounded periplasmic space"/>
    <property type="evidence" value="ECO:0007669"/>
    <property type="project" value="TreeGrafter"/>
</dbReference>
<gene>
    <name evidence="31" type="ORF">D0544_15045</name>
</gene>
<accession>A0A3P3VK93</accession>
<keyword evidence="8" id="KW-1003">Cell membrane</keyword>
<protein>
    <recommendedName>
        <fullName evidence="7">Penicillin-binding protein 1A</fullName>
        <ecNumber evidence="25">2.4.99.28</ecNumber>
        <ecNumber evidence="6">3.4.16.4</ecNumber>
    </recommendedName>
</protein>
<evidence type="ECO:0000313" key="32">
    <source>
        <dbReference type="Proteomes" id="UP000280792"/>
    </source>
</evidence>
<dbReference type="GO" id="GO:0046677">
    <property type="term" value="P:response to antibiotic"/>
    <property type="evidence" value="ECO:0007669"/>
    <property type="project" value="UniProtKB-KW"/>
</dbReference>
<evidence type="ECO:0000256" key="17">
    <source>
        <dbReference type="ARBA" id="ARBA00022968"/>
    </source>
</evidence>
<keyword evidence="20" id="KW-0472">Membrane</keyword>
<evidence type="ECO:0000256" key="8">
    <source>
        <dbReference type="ARBA" id="ARBA00022475"/>
    </source>
</evidence>
<evidence type="ECO:0000256" key="1">
    <source>
        <dbReference type="ARBA" id="ARBA00002624"/>
    </source>
</evidence>
<dbReference type="EMBL" id="QWEZ01000002">
    <property type="protein sequence ID" value="RRJ83151.1"/>
    <property type="molecule type" value="Genomic_DNA"/>
</dbReference>
<name>A0A3P3VK93_9GAMM</name>
<keyword evidence="14" id="KW-0812">Transmembrane</keyword>
<organism evidence="31 32">
    <name type="scientific">Aestuariirhabdus litorea</name>
    <dbReference type="NCBI Taxonomy" id="2528527"/>
    <lineage>
        <taxon>Bacteria</taxon>
        <taxon>Pseudomonadati</taxon>
        <taxon>Pseudomonadota</taxon>
        <taxon>Gammaproteobacteria</taxon>
        <taxon>Oceanospirillales</taxon>
        <taxon>Aestuariirhabdaceae</taxon>
        <taxon>Aestuariirhabdus</taxon>
    </lineage>
</organism>
<evidence type="ECO:0000256" key="13">
    <source>
        <dbReference type="ARBA" id="ARBA00022679"/>
    </source>
</evidence>
<evidence type="ECO:0000259" key="28">
    <source>
        <dbReference type="Pfam" id="PF00905"/>
    </source>
</evidence>
<evidence type="ECO:0000256" key="27">
    <source>
        <dbReference type="ARBA" id="ARBA00060592"/>
    </source>
</evidence>
<dbReference type="NCBIfam" id="TIGR02074">
    <property type="entry name" value="PBP_1a_fam"/>
    <property type="match status" value="1"/>
</dbReference>